<name>A0ACB9ZP81_CATRO</name>
<evidence type="ECO:0000313" key="1">
    <source>
        <dbReference type="EMBL" id="KAI5649245.1"/>
    </source>
</evidence>
<evidence type="ECO:0000313" key="2">
    <source>
        <dbReference type="Proteomes" id="UP001060085"/>
    </source>
</evidence>
<organism evidence="1 2">
    <name type="scientific">Catharanthus roseus</name>
    <name type="common">Madagascar periwinkle</name>
    <name type="synonym">Vinca rosea</name>
    <dbReference type="NCBI Taxonomy" id="4058"/>
    <lineage>
        <taxon>Eukaryota</taxon>
        <taxon>Viridiplantae</taxon>
        <taxon>Streptophyta</taxon>
        <taxon>Embryophyta</taxon>
        <taxon>Tracheophyta</taxon>
        <taxon>Spermatophyta</taxon>
        <taxon>Magnoliopsida</taxon>
        <taxon>eudicotyledons</taxon>
        <taxon>Gunneridae</taxon>
        <taxon>Pentapetalae</taxon>
        <taxon>asterids</taxon>
        <taxon>lamiids</taxon>
        <taxon>Gentianales</taxon>
        <taxon>Apocynaceae</taxon>
        <taxon>Rauvolfioideae</taxon>
        <taxon>Vinceae</taxon>
        <taxon>Catharanthinae</taxon>
        <taxon>Catharanthus</taxon>
    </lineage>
</organism>
<dbReference type="Proteomes" id="UP001060085">
    <property type="component" value="Linkage Group LG08"/>
</dbReference>
<proteinExistence type="predicted"/>
<reference evidence="2" key="1">
    <citation type="journal article" date="2023" name="Nat. Plants">
        <title>Single-cell RNA sequencing provides a high-resolution roadmap for understanding the multicellular compartmentation of specialized metabolism.</title>
        <authorList>
            <person name="Sun S."/>
            <person name="Shen X."/>
            <person name="Li Y."/>
            <person name="Li Y."/>
            <person name="Wang S."/>
            <person name="Li R."/>
            <person name="Zhang H."/>
            <person name="Shen G."/>
            <person name="Guo B."/>
            <person name="Wei J."/>
            <person name="Xu J."/>
            <person name="St-Pierre B."/>
            <person name="Chen S."/>
            <person name="Sun C."/>
        </authorList>
    </citation>
    <scope>NUCLEOTIDE SEQUENCE [LARGE SCALE GENOMIC DNA]</scope>
</reference>
<keyword evidence="2" id="KW-1185">Reference proteome</keyword>
<gene>
    <name evidence="1" type="ORF">M9H77_35250</name>
</gene>
<sequence length="730" mass="82646">MGAVPSTPRWSSGGMRPAETAEYLIGTLVGEKSFPMGSDYWQKLLELPLDLRWPADRILHASQLFAQNNRYTRHLAKVLVHLSWCLEECISTPEVPSVAIVKALNALYISSVFLKYFIENVKSDNFEELYLSLDQSEPLPTNFSTDQNIKHLVMHSVLSFLSKVDVSGNTYLLHYELLHFMLIAMSTQLLSGPSPGPDDVHPFMDAAMVQENSLVISVVRKLLLNYISRPNFPTSSSSTSIFSDVNQPGVLQRVGSAAANLVLLPFNFFVSASGHATRSPLAESSLSMLLILVHYRKCVGMDYVKEKGDCNASLPKEETYFSENPYCKALENARDIEFDRVDIEGNTHNGPLVRLPFASLFDTLGMCLADEGSILLLYSLVHGNSAFLEYVLVRTDLDTLLMPMMETLYNASSRTSNQIYMVLIILLILSQDSSFNASIHKLMLPSVPWYQERLLHQTSLGSLMVIILIRTVKYNLSKLRDVYLHTNCLATLANMAPHVHRLSAYASQRLVSLFDMLARKYNKLAEMKNDKMQMPNGESREGDNLPEDTSAELHIYTDFLRIVLEILNAILTYALPRNPEVVYAIMHRQEVFQPFRNHPRFNELLENIFTVLDFFNSRMDAQKVDGEWSVEKVLQVIIINCRSWRGEGMKMFTQLRFTYEQESHPEEFFIPYVWQVVLGRSGLSFNPGSINLFPIDLSPEKQEGGDAGEMAEKLENTELNGHDFGVLTDV</sequence>
<comment type="caution">
    <text evidence="1">The sequence shown here is derived from an EMBL/GenBank/DDBJ whole genome shotgun (WGS) entry which is preliminary data.</text>
</comment>
<accession>A0ACB9ZP81</accession>
<dbReference type="EMBL" id="CM044708">
    <property type="protein sequence ID" value="KAI5649245.1"/>
    <property type="molecule type" value="Genomic_DNA"/>
</dbReference>
<protein>
    <submittedName>
        <fullName evidence="1">Uncharacterized protein</fullName>
    </submittedName>
</protein>